<evidence type="ECO:0000313" key="2">
    <source>
        <dbReference type="Proteomes" id="UP001194468"/>
    </source>
</evidence>
<evidence type="ECO:0008006" key="3">
    <source>
        <dbReference type="Google" id="ProtNLM"/>
    </source>
</evidence>
<proteinExistence type="predicted"/>
<name>A0AAD4G9Y3_BOLED</name>
<keyword evidence="2" id="KW-1185">Reference proteome</keyword>
<dbReference type="SUPFAM" id="SSF52540">
    <property type="entry name" value="P-loop containing nucleoside triphosphate hydrolases"/>
    <property type="match status" value="1"/>
</dbReference>
<protein>
    <recommendedName>
        <fullName evidence="3">G domain-containing protein</fullName>
    </recommendedName>
</protein>
<sequence>MTNGAMRGRKGDQNPSGGFWYGFHRVVFAKVRDQMTDDIFKDLRGSIAGSLTTDTRSPISRRLITGKARALAQHPPTPPPPYDSLPRPQVTASSSIVSTVRGLAKRMSNSHLSVDEKTGLSVILIDTPGFNDSHEGVTDTDILEKIMCFLEPEKGERRKLNGIIYMHRISDPRVGGVSRKNLRMFHSLCGDANLKNVRIVTTNWARVSKEEGDKWEEALQTGAFKALLDAQAGMRRHLNTVESAQVIIHDADPAQAGSRHDAGKYARRDVLTAEMREMQKMHEKELAGLKRGMEEAAKANDLALRAELAEERRALEQKMARAEEDGACRRRWRVPKKMARAEEDGACRRRWRVPKKMARAEEDGACRRRWRVPKKMARAEEDGALSFVQDLDC</sequence>
<dbReference type="Gene3D" id="3.40.50.300">
    <property type="entry name" value="P-loop containing nucleotide triphosphate hydrolases"/>
    <property type="match status" value="1"/>
</dbReference>
<reference evidence="1" key="1">
    <citation type="submission" date="2019-10" db="EMBL/GenBank/DDBJ databases">
        <authorList>
            <consortium name="DOE Joint Genome Institute"/>
            <person name="Kuo A."/>
            <person name="Miyauchi S."/>
            <person name="Kiss E."/>
            <person name="Drula E."/>
            <person name="Kohler A."/>
            <person name="Sanchez-Garcia M."/>
            <person name="Andreopoulos B."/>
            <person name="Barry K.W."/>
            <person name="Bonito G."/>
            <person name="Buee M."/>
            <person name="Carver A."/>
            <person name="Chen C."/>
            <person name="Cichocki N."/>
            <person name="Clum A."/>
            <person name="Culley D."/>
            <person name="Crous P.W."/>
            <person name="Fauchery L."/>
            <person name="Girlanda M."/>
            <person name="Hayes R."/>
            <person name="Keri Z."/>
            <person name="LaButti K."/>
            <person name="Lipzen A."/>
            <person name="Lombard V."/>
            <person name="Magnuson J."/>
            <person name="Maillard F."/>
            <person name="Morin E."/>
            <person name="Murat C."/>
            <person name="Nolan M."/>
            <person name="Ohm R."/>
            <person name="Pangilinan J."/>
            <person name="Pereira M."/>
            <person name="Perotto S."/>
            <person name="Peter M."/>
            <person name="Riley R."/>
            <person name="Sitrit Y."/>
            <person name="Stielow B."/>
            <person name="Szollosi G."/>
            <person name="Zifcakova L."/>
            <person name="Stursova M."/>
            <person name="Spatafora J.W."/>
            <person name="Tedersoo L."/>
            <person name="Vaario L.-M."/>
            <person name="Yamada A."/>
            <person name="Yan M."/>
            <person name="Wang P."/>
            <person name="Xu J."/>
            <person name="Bruns T."/>
            <person name="Baldrian P."/>
            <person name="Vilgalys R."/>
            <person name="Henrissat B."/>
            <person name="Grigoriev I.V."/>
            <person name="Hibbett D."/>
            <person name="Nagy L.G."/>
            <person name="Martin F.M."/>
        </authorList>
    </citation>
    <scope>NUCLEOTIDE SEQUENCE</scope>
    <source>
        <strain evidence="1">BED1</strain>
    </source>
</reference>
<organism evidence="1 2">
    <name type="scientific">Boletus edulis BED1</name>
    <dbReference type="NCBI Taxonomy" id="1328754"/>
    <lineage>
        <taxon>Eukaryota</taxon>
        <taxon>Fungi</taxon>
        <taxon>Dikarya</taxon>
        <taxon>Basidiomycota</taxon>
        <taxon>Agaricomycotina</taxon>
        <taxon>Agaricomycetes</taxon>
        <taxon>Agaricomycetidae</taxon>
        <taxon>Boletales</taxon>
        <taxon>Boletineae</taxon>
        <taxon>Boletaceae</taxon>
        <taxon>Boletoideae</taxon>
        <taxon>Boletus</taxon>
    </lineage>
</organism>
<gene>
    <name evidence="1" type="ORF">L210DRAFT_3507997</name>
</gene>
<dbReference type="AlphaFoldDB" id="A0AAD4G9Y3"/>
<accession>A0AAD4G9Y3</accession>
<comment type="caution">
    <text evidence="1">The sequence shown here is derived from an EMBL/GenBank/DDBJ whole genome shotgun (WGS) entry which is preliminary data.</text>
</comment>
<dbReference type="EMBL" id="WHUW01000052">
    <property type="protein sequence ID" value="KAF8431209.1"/>
    <property type="molecule type" value="Genomic_DNA"/>
</dbReference>
<dbReference type="Proteomes" id="UP001194468">
    <property type="component" value="Unassembled WGS sequence"/>
</dbReference>
<evidence type="ECO:0000313" key="1">
    <source>
        <dbReference type="EMBL" id="KAF8431209.1"/>
    </source>
</evidence>
<dbReference type="InterPro" id="IPR027417">
    <property type="entry name" value="P-loop_NTPase"/>
</dbReference>
<reference evidence="1" key="2">
    <citation type="journal article" date="2020" name="Nat. Commun.">
        <title>Large-scale genome sequencing of mycorrhizal fungi provides insights into the early evolution of symbiotic traits.</title>
        <authorList>
            <person name="Miyauchi S."/>
            <person name="Kiss E."/>
            <person name="Kuo A."/>
            <person name="Drula E."/>
            <person name="Kohler A."/>
            <person name="Sanchez-Garcia M."/>
            <person name="Morin E."/>
            <person name="Andreopoulos B."/>
            <person name="Barry K.W."/>
            <person name="Bonito G."/>
            <person name="Buee M."/>
            <person name="Carver A."/>
            <person name="Chen C."/>
            <person name="Cichocki N."/>
            <person name="Clum A."/>
            <person name="Culley D."/>
            <person name="Crous P.W."/>
            <person name="Fauchery L."/>
            <person name="Girlanda M."/>
            <person name="Hayes R.D."/>
            <person name="Keri Z."/>
            <person name="LaButti K."/>
            <person name="Lipzen A."/>
            <person name="Lombard V."/>
            <person name="Magnuson J."/>
            <person name="Maillard F."/>
            <person name="Murat C."/>
            <person name="Nolan M."/>
            <person name="Ohm R.A."/>
            <person name="Pangilinan J."/>
            <person name="Pereira M.F."/>
            <person name="Perotto S."/>
            <person name="Peter M."/>
            <person name="Pfister S."/>
            <person name="Riley R."/>
            <person name="Sitrit Y."/>
            <person name="Stielow J.B."/>
            <person name="Szollosi G."/>
            <person name="Zifcakova L."/>
            <person name="Stursova M."/>
            <person name="Spatafora J.W."/>
            <person name="Tedersoo L."/>
            <person name="Vaario L.M."/>
            <person name="Yamada A."/>
            <person name="Yan M."/>
            <person name="Wang P."/>
            <person name="Xu J."/>
            <person name="Bruns T."/>
            <person name="Baldrian P."/>
            <person name="Vilgalys R."/>
            <person name="Dunand C."/>
            <person name="Henrissat B."/>
            <person name="Grigoriev I.V."/>
            <person name="Hibbett D."/>
            <person name="Nagy L.G."/>
            <person name="Martin F.M."/>
        </authorList>
    </citation>
    <scope>NUCLEOTIDE SEQUENCE</scope>
    <source>
        <strain evidence="1">BED1</strain>
    </source>
</reference>